<dbReference type="EMBL" id="JBBEGM010000012">
    <property type="protein sequence ID" value="MEJ2864422.1"/>
    <property type="molecule type" value="Genomic_DNA"/>
</dbReference>
<reference evidence="1 2" key="1">
    <citation type="submission" date="2024-03" db="EMBL/GenBank/DDBJ databases">
        <title>Actinomycetospora sp. OC33-EN07, a novel actinomycete isolated from wild orchid (Aerides multiflora).</title>
        <authorList>
            <person name="Suriyachadkun C."/>
        </authorList>
    </citation>
    <scope>NUCLEOTIDE SEQUENCE [LARGE SCALE GENOMIC DNA]</scope>
    <source>
        <strain evidence="1 2">OC33-EN07</strain>
    </source>
</reference>
<keyword evidence="2" id="KW-1185">Reference proteome</keyword>
<accession>A0ABU8MAR1</accession>
<dbReference type="RefSeq" id="WP_337705794.1">
    <property type="nucleotide sequence ID" value="NZ_JBBEGM010000012.1"/>
</dbReference>
<evidence type="ECO:0000313" key="2">
    <source>
        <dbReference type="Proteomes" id="UP001369736"/>
    </source>
</evidence>
<name>A0ABU8MAR1_9PSEU</name>
<gene>
    <name evidence="1" type="ORF">WCD58_24915</name>
</gene>
<evidence type="ECO:0000313" key="1">
    <source>
        <dbReference type="EMBL" id="MEJ2864422.1"/>
    </source>
</evidence>
<proteinExistence type="predicted"/>
<sequence length="42" mass="4556">MVVDIYRNSPFVVATAAEGVTAESLATPRYRVANRDDLCAGR</sequence>
<comment type="caution">
    <text evidence="1">The sequence shown here is derived from an EMBL/GenBank/DDBJ whole genome shotgun (WGS) entry which is preliminary data.</text>
</comment>
<dbReference type="Proteomes" id="UP001369736">
    <property type="component" value="Unassembled WGS sequence"/>
</dbReference>
<organism evidence="1 2">
    <name type="scientific">Actinomycetospora flava</name>
    <dbReference type="NCBI Taxonomy" id="3129232"/>
    <lineage>
        <taxon>Bacteria</taxon>
        <taxon>Bacillati</taxon>
        <taxon>Actinomycetota</taxon>
        <taxon>Actinomycetes</taxon>
        <taxon>Pseudonocardiales</taxon>
        <taxon>Pseudonocardiaceae</taxon>
        <taxon>Actinomycetospora</taxon>
    </lineage>
</organism>
<protein>
    <submittedName>
        <fullName evidence="1">Uncharacterized protein</fullName>
    </submittedName>
</protein>